<evidence type="ECO:0000259" key="2">
    <source>
        <dbReference type="PROSITE" id="PS50943"/>
    </source>
</evidence>
<dbReference type="OrthoDB" id="5190137at2"/>
<dbReference type="PROSITE" id="PS50943">
    <property type="entry name" value="HTH_CROC1"/>
    <property type="match status" value="1"/>
</dbReference>
<dbReference type="AlphaFoldDB" id="E7RCM7"/>
<dbReference type="eggNOG" id="COG1396">
    <property type="taxonomic scope" value="Bacteria"/>
</dbReference>
<dbReference type="EMBL" id="AEPB01000001">
    <property type="protein sequence ID" value="EGA91392.1"/>
    <property type="molecule type" value="Genomic_DNA"/>
</dbReference>
<reference evidence="3 4" key="1">
    <citation type="journal article" date="2011" name="J. Bacteriol.">
        <title>The Draft Genome of Planococcus donghaensis MPA1U2 Reveals Nonsporulation Pathways Controlled by a Conserved Spo0A Regulon.</title>
        <authorList>
            <person name="Pearson M.D."/>
            <person name="Noller H.F."/>
        </authorList>
    </citation>
    <scope>NUCLEOTIDE SEQUENCE [LARGE SCALE GENOMIC DNA]</scope>
    <source>
        <strain evidence="3 4">MPA1U2</strain>
    </source>
</reference>
<dbReference type="SUPFAM" id="SSF47413">
    <property type="entry name" value="lambda repressor-like DNA-binding domains"/>
    <property type="match status" value="1"/>
</dbReference>
<organism evidence="3 4">
    <name type="scientific">Planococcus donghaensis MPA1U2</name>
    <dbReference type="NCBI Taxonomy" id="933115"/>
    <lineage>
        <taxon>Bacteria</taxon>
        <taxon>Bacillati</taxon>
        <taxon>Bacillota</taxon>
        <taxon>Bacilli</taxon>
        <taxon>Bacillales</taxon>
        <taxon>Caryophanaceae</taxon>
        <taxon>Planococcus</taxon>
    </lineage>
</organism>
<dbReference type="PANTHER" id="PTHR46558:SF11">
    <property type="entry name" value="HTH-TYPE TRANSCRIPTIONAL REGULATOR XRE"/>
    <property type="match status" value="1"/>
</dbReference>
<comment type="caution">
    <text evidence="3">The sequence shown here is derived from an EMBL/GenBank/DDBJ whole genome shotgun (WGS) entry which is preliminary data.</text>
</comment>
<keyword evidence="1" id="KW-0238">DNA-binding</keyword>
<dbReference type="Gene3D" id="1.10.260.40">
    <property type="entry name" value="lambda repressor-like DNA-binding domains"/>
    <property type="match status" value="1"/>
</dbReference>
<dbReference type="InterPro" id="IPR010982">
    <property type="entry name" value="Lambda_DNA-bd_dom_sf"/>
</dbReference>
<gene>
    <name evidence="3" type="ORF">GPDM_00955</name>
</gene>
<proteinExistence type="predicted"/>
<evidence type="ECO:0000313" key="4">
    <source>
        <dbReference type="Proteomes" id="UP000003052"/>
    </source>
</evidence>
<protein>
    <submittedName>
        <fullName evidence="3">Immunity repressor protein</fullName>
    </submittedName>
</protein>
<dbReference type="PANTHER" id="PTHR46558">
    <property type="entry name" value="TRACRIPTIONAL REGULATORY PROTEIN-RELATED-RELATED"/>
    <property type="match status" value="1"/>
</dbReference>
<dbReference type="SMART" id="SM00530">
    <property type="entry name" value="HTH_XRE"/>
    <property type="match status" value="1"/>
</dbReference>
<accession>E7RCM7</accession>
<feature type="domain" description="HTH cro/C1-type" evidence="2">
    <location>
        <begin position="6"/>
        <end position="60"/>
    </location>
</feature>
<dbReference type="CDD" id="cd00093">
    <property type="entry name" value="HTH_XRE"/>
    <property type="match status" value="1"/>
</dbReference>
<evidence type="ECO:0000256" key="1">
    <source>
        <dbReference type="ARBA" id="ARBA00023125"/>
    </source>
</evidence>
<dbReference type="RefSeq" id="WP_008428003.1">
    <property type="nucleotide sequence ID" value="NZ_AEPB01000001.1"/>
</dbReference>
<dbReference type="InterPro" id="IPR001387">
    <property type="entry name" value="Cro/C1-type_HTH"/>
</dbReference>
<sequence length="114" mass="13129">MLSKRLKLVRQKRKMTQEELARTLGTTKGSISNYENGRSSPSVEVLVNIANILNSSTDYLLGRTLESSDFLREKLKDAQENNTHFIEVSGLNQEDIEFLKNQIEFLRKKNLNKN</sequence>
<name>E7RCM7_9BACL</name>
<evidence type="ECO:0000313" key="3">
    <source>
        <dbReference type="EMBL" id="EGA91392.1"/>
    </source>
</evidence>
<dbReference type="Proteomes" id="UP000003052">
    <property type="component" value="Unassembled WGS sequence"/>
</dbReference>
<dbReference type="Pfam" id="PF01381">
    <property type="entry name" value="HTH_3"/>
    <property type="match status" value="1"/>
</dbReference>
<dbReference type="GO" id="GO:0003677">
    <property type="term" value="F:DNA binding"/>
    <property type="evidence" value="ECO:0007669"/>
    <property type="project" value="UniProtKB-KW"/>
</dbReference>